<dbReference type="EMBL" id="JAPCID010000010">
    <property type="protein sequence ID" value="MDA0137580.1"/>
    <property type="molecule type" value="Genomic_DNA"/>
</dbReference>
<comment type="caution">
    <text evidence="1">The sequence shown here is derived from an EMBL/GenBank/DDBJ whole genome shotgun (WGS) entry which is preliminary data.</text>
</comment>
<keyword evidence="2" id="KW-1185">Reference proteome</keyword>
<name>A0ABT4RGB2_9ACTN</name>
<dbReference type="Proteomes" id="UP001147700">
    <property type="component" value="Unassembled WGS sequence"/>
</dbReference>
<proteinExistence type="predicted"/>
<reference evidence="1" key="1">
    <citation type="submission" date="2022-10" db="EMBL/GenBank/DDBJ databases">
        <title>The WGS of Solirubrobacter sp. CPCC 204708.</title>
        <authorList>
            <person name="Jiang Z."/>
        </authorList>
    </citation>
    <scope>NUCLEOTIDE SEQUENCE</scope>
    <source>
        <strain evidence="1">CPCC 204708</strain>
    </source>
</reference>
<evidence type="ECO:0000313" key="2">
    <source>
        <dbReference type="Proteomes" id="UP001147700"/>
    </source>
</evidence>
<sequence>MIEFEEAHGDLRARVEVIDWVLGERDAPPEDAGVLLVDGALHPRLQAAREIVRAPLAELWMERGDRRGRGWVSPRGSVLAHPLPDGRMRLVTVRTPLVIDALVRLNDVGPRPRFEPAIRIAVAPAALAEALAAREAVRAGIADPQQAAAFERVVAGLREHWRVSATWEPADGALGGRDIEVLDTEDGYWLVIPDDPTVELWPATPTAVFRGLCGLLPTFEEVRS</sequence>
<accession>A0ABT4RGB2</accession>
<dbReference type="RefSeq" id="WP_270006291.1">
    <property type="nucleotide sequence ID" value="NZ_JAPCID010000010.1"/>
</dbReference>
<evidence type="ECO:0008006" key="3">
    <source>
        <dbReference type="Google" id="ProtNLM"/>
    </source>
</evidence>
<evidence type="ECO:0000313" key="1">
    <source>
        <dbReference type="EMBL" id="MDA0137580.1"/>
    </source>
</evidence>
<organism evidence="1 2">
    <name type="scientific">Solirubrobacter deserti</name>
    <dbReference type="NCBI Taxonomy" id="2282478"/>
    <lineage>
        <taxon>Bacteria</taxon>
        <taxon>Bacillati</taxon>
        <taxon>Actinomycetota</taxon>
        <taxon>Thermoleophilia</taxon>
        <taxon>Solirubrobacterales</taxon>
        <taxon>Solirubrobacteraceae</taxon>
        <taxon>Solirubrobacter</taxon>
    </lineage>
</organism>
<protein>
    <recommendedName>
        <fullName evidence="3">ESX secretion-associated protein EspG</fullName>
    </recommendedName>
</protein>
<gene>
    <name evidence="1" type="ORF">OJ962_08740</name>
</gene>